<dbReference type="Pfam" id="PF01297">
    <property type="entry name" value="ZnuA"/>
    <property type="match status" value="1"/>
</dbReference>
<dbReference type="Proteomes" id="UP000075517">
    <property type="component" value="Unassembled WGS sequence"/>
</dbReference>
<dbReference type="GO" id="GO:0046872">
    <property type="term" value="F:metal ion binding"/>
    <property type="evidence" value="ECO:0007669"/>
    <property type="project" value="InterPro"/>
</dbReference>
<dbReference type="PANTHER" id="PTHR42953">
    <property type="entry name" value="HIGH-AFFINITY ZINC UPTAKE SYSTEM PROTEIN ZNUA-RELATED"/>
    <property type="match status" value="1"/>
</dbReference>
<feature type="region of interest" description="Disordered" evidence="4">
    <location>
        <begin position="129"/>
        <end position="160"/>
    </location>
</feature>
<evidence type="ECO:0000256" key="3">
    <source>
        <dbReference type="RuleBase" id="RU003512"/>
    </source>
</evidence>
<feature type="signal peptide" evidence="5">
    <location>
        <begin position="1"/>
        <end position="23"/>
    </location>
</feature>
<dbReference type="GO" id="GO:0030001">
    <property type="term" value="P:metal ion transport"/>
    <property type="evidence" value="ECO:0007669"/>
    <property type="project" value="InterPro"/>
</dbReference>
<evidence type="ECO:0000256" key="5">
    <source>
        <dbReference type="SAM" id="SignalP"/>
    </source>
</evidence>
<organism evidence="6 8">
    <name type="scientific">Geobacillus stearothermophilus</name>
    <name type="common">Bacillus stearothermophilus</name>
    <dbReference type="NCBI Taxonomy" id="1422"/>
    <lineage>
        <taxon>Bacteria</taxon>
        <taxon>Bacillati</taxon>
        <taxon>Bacillota</taxon>
        <taxon>Bacilli</taxon>
        <taxon>Bacillales</taxon>
        <taxon>Anoxybacillaceae</taxon>
        <taxon>Geobacillus</taxon>
    </lineage>
</organism>
<evidence type="ECO:0000256" key="4">
    <source>
        <dbReference type="SAM" id="MobiDB-lite"/>
    </source>
</evidence>
<dbReference type="Proteomes" id="UP000266922">
    <property type="component" value="Unassembled WGS sequence"/>
</dbReference>
<dbReference type="PANTHER" id="PTHR42953:SF8">
    <property type="entry name" value="ZINT DOMAIN-CONTAINING PROTEIN"/>
    <property type="match status" value="1"/>
</dbReference>
<dbReference type="GO" id="GO:0007155">
    <property type="term" value="P:cell adhesion"/>
    <property type="evidence" value="ECO:0007669"/>
    <property type="project" value="InterPro"/>
</dbReference>
<evidence type="ECO:0000256" key="2">
    <source>
        <dbReference type="ARBA" id="ARBA00022729"/>
    </source>
</evidence>
<dbReference type="InterPro" id="IPR006128">
    <property type="entry name" value="Lipoprotein_PsaA-like"/>
</dbReference>
<reference evidence="7 9" key="2">
    <citation type="submission" date="2018-10" db="EMBL/GenBank/DDBJ databases">
        <title>Geobacillus stearothermophilus in processing lines of powdered infant formula.</title>
        <authorList>
            <person name="Rhee M.S."/>
            <person name="Choi I.-G."/>
            <person name="Cho T.J."/>
            <person name="Park B."/>
        </authorList>
    </citation>
    <scope>NUCLEOTIDE SEQUENCE [LARGE SCALE GENOMIC DNA]</scope>
    <source>
        <strain evidence="7 9">FHS-PPGT130</strain>
    </source>
</reference>
<sequence>MRLPSILLSFLLAASAWLYGCQAKPEAHKAQTSNDPLTIYTTVYPLEDFTKKIGGDAVNVKSVYPPGVESHTFEPTTKTVQQIADADAFIYIGHGMEPFAEKLQETLQNEHVRFLVATNGIELLESNHEQEHAHGEGHKDEHGEGHEEEHGHEHGDKDPHVWLDPIRSISIAENIRDLLMELKPEKKDLFMQNFETLKMKLERLDGQFRSTVEKAPRKEILVSHQAYGYWEDRYGIKQLSVSGLSPSNEPSQKELTQLIQTAKQHHIRYVIFEQNVRPKTAEVIQNEIGAKPLRLHNLESLTDEDRKAHKDYFALMAENLHVLQKALY</sequence>
<dbReference type="CDD" id="cd01017">
    <property type="entry name" value="AdcA"/>
    <property type="match status" value="1"/>
</dbReference>
<evidence type="ECO:0000313" key="6">
    <source>
        <dbReference type="EMBL" id="KYD33155.1"/>
    </source>
</evidence>
<gene>
    <name evidence="6" type="ORF">B4114_2475</name>
    <name evidence="7" type="ORF">D9548_10705</name>
</gene>
<dbReference type="InterPro" id="IPR050492">
    <property type="entry name" value="Bact_metal-bind_prot9"/>
</dbReference>
<dbReference type="RefSeq" id="WP_049624992.1">
    <property type="nucleotide sequence ID" value="NZ_LDNS01000107.1"/>
</dbReference>
<dbReference type="PROSITE" id="PS51257">
    <property type="entry name" value="PROKAR_LIPOPROTEIN"/>
    <property type="match status" value="1"/>
</dbReference>
<dbReference type="InterPro" id="IPR006129">
    <property type="entry name" value="AdhesinB"/>
</dbReference>
<reference evidence="6 8" key="1">
    <citation type="submission" date="2016-01" db="EMBL/GenBank/DDBJ databases">
        <title>Draft Genome Sequences of Seven Thermophilic Sporeformers Isolated from Foods.</title>
        <authorList>
            <person name="Berendsen E.M."/>
            <person name="Wells-Bennik M.H."/>
            <person name="Krawcyk A.O."/>
            <person name="De Jong A."/>
            <person name="Holsappel S."/>
            <person name="Eijlander R.T."/>
            <person name="Kuipers O.P."/>
        </authorList>
    </citation>
    <scope>NUCLEOTIDE SEQUENCE [LARGE SCALE GENOMIC DNA]</scope>
    <source>
        <strain evidence="6 8">B4114</strain>
    </source>
</reference>
<evidence type="ECO:0000313" key="7">
    <source>
        <dbReference type="EMBL" id="RLQ13591.1"/>
    </source>
</evidence>
<keyword evidence="2 5" id="KW-0732">Signal</keyword>
<protein>
    <submittedName>
        <fullName evidence="7">Adhesin</fullName>
    </submittedName>
</protein>
<evidence type="ECO:0000256" key="1">
    <source>
        <dbReference type="ARBA" id="ARBA00022448"/>
    </source>
</evidence>
<name>A0A0K9HZG7_GEOSE</name>
<proteinExistence type="inferred from homology"/>
<dbReference type="AlphaFoldDB" id="A0A0K9HZG7"/>
<accession>A0A0K9HZG7</accession>
<dbReference type="InterPro" id="IPR006127">
    <property type="entry name" value="ZnuA-like"/>
</dbReference>
<evidence type="ECO:0000313" key="8">
    <source>
        <dbReference type="Proteomes" id="UP000075517"/>
    </source>
</evidence>
<dbReference type="SUPFAM" id="SSF53807">
    <property type="entry name" value="Helical backbone' metal receptor"/>
    <property type="match status" value="1"/>
</dbReference>
<comment type="caution">
    <text evidence="6">The sequence shown here is derived from an EMBL/GenBank/DDBJ whole genome shotgun (WGS) entry which is preliminary data.</text>
</comment>
<dbReference type="PRINTS" id="PR00691">
    <property type="entry name" value="ADHESINB"/>
</dbReference>
<comment type="similarity">
    <text evidence="3">Belongs to the bacterial solute-binding protein 9 family.</text>
</comment>
<dbReference type="PRINTS" id="PR00690">
    <property type="entry name" value="ADHESNFAMILY"/>
</dbReference>
<dbReference type="PATRIC" id="fig|1422.15.peg.128"/>
<dbReference type="EMBL" id="LQYY01000093">
    <property type="protein sequence ID" value="KYD33155.1"/>
    <property type="molecule type" value="Genomic_DNA"/>
</dbReference>
<evidence type="ECO:0000313" key="9">
    <source>
        <dbReference type="Proteomes" id="UP000266922"/>
    </source>
</evidence>
<feature type="chain" id="PRO_5005525048" evidence="5">
    <location>
        <begin position="24"/>
        <end position="328"/>
    </location>
</feature>
<keyword evidence="1 3" id="KW-0813">Transport</keyword>
<dbReference type="EMBL" id="RCTJ01000038">
    <property type="protein sequence ID" value="RLQ13591.1"/>
    <property type="molecule type" value="Genomic_DNA"/>
</dbReference>
<dbReference type="Gene3D" id="3.40.50.1980">
    <property type="entry name" value="Nitrogenase molybdenum iron protein domain"/>
    <property type="match status" value="2"/>
</dbReference>